<organism evidence="2 3">
    <name type="scientific">Leishmania donovani</name>
    <dbReference type="NCBI Taxonomy" id="5661"/>
    <lineage>
        <taxon>Eukaryota</taxon>
        <taxon>Discoba</taxon>
        <taxon>Euglenozoa</taxon>
        <taxon>Kinetoplastea</taxon>
        <taxon>Metakinetoplastina</taxon>
        <taxon>Trypanosomatida</taxon>
        <taxon>Trypanosomatidae</taxon>
        <taxon>Leishmaniinae</taxon>
        <taxon>Leishmania</taxon>
    </lineage>
</organism>
<evidence type="ECO:0000313" key="2">
    <source>
        <dbReference type="EMBL" id="TPP52382.1"/>
    </source>
</evidence>
<gene>
    <name evidence="2" type="ORF">CGC20_15740</name>
</gene>
<dbReference type="AlphaFoldDB" id="A0A504XTL6"/>
<name>A0A504XTL6_LEIDO</name>
<dbReference type="EMBL" id="RHLD01000064">
    <property type="protein sequence ID" value="TPP52382.1"/>
    <property type="molecule type" value="Genomic_DNA"/>
</dbReference>
<evidence type="ECO:0000313" key="3">
    <source>
        <dbReference type="Proteomes" id="UP000318821"/>
    </source>
</evidence>
<comment type="caution">
    <text evidence="2">The sequence shown here is derived from an EMBL/GenBank/DDBJ whole genome shotgun (WGS) entry which is preliminary data.</text>
</comment>
<evidence type="ECO:0000256" key="1">
    <source>
        <dbReference type="SAM" id="MobiDB-lite"/>
    </source>
</evidence>
<reference evidence="3" key="1">
    <citation type="submission" date="2019-02" db="EMBL/GenBank/DDBJ databases">
        <title>FDA dAtabase for Regulatory Grade micrObial Sequences (FDA-ARGOS): Supporting development and validation of Infectious Disease Dx tests.</title>
        <authorList>
            <person name="Duncan R."/>
            <person name="Fisher C."/>
            <person name="Tallon L."/>
            <person name="Sadzewicz L."/>
            <person name="Sengamalay N."/>
            <person name="Ott S."/>
            <person name="Godinez A."/>
            <person name="Nagaraj S."/>
            <person name="Vavikolanu K."/>
            <person name="Vyas G."/>
            <person name="Nadendla S."/>
            <person name="Aluvathingal J."/>
            <person name="Sichtig H."/>
        </authorList>
    </citation>
    <scope>NUCLEOTIDE SEQUENCE [LARGE SCALE GENOMIC DNA]</scope>
    <source>
        <strain evidence="3">FDAARGOS_360</strain>
    </source>
</reference>
<protein>
    <submittedName>
        <fullName evidence="2">Uncharacterized protein</fullName>
    </submittedName>
</protein>
<feature type="region of interest" description="Disordered" evidence="1">
    <location>
        <begin position="132"/>
        <end position="151"/>
    </location>
</feature>
<dbReference type="Proteomes" id="UP000318821">
    <property type="component" value="Unassembled WGS sequence"/>
</dbReference>
<proteinExistence type="predicted"/>
<accession>A0A504XTL6</accession>
<sequence>MRVPPSLPRAVRTCAPPRRPAVTSTPLFLAILLLLCTTTTSTFALVSVATPTAAQLSAAYAKTSGTADRMLMTVRGGVTAMLQTVAKGGVLYLGSHYGLSSGTVVGWATGYPQLSADGSVGDRRLRWALTNRGRGGQAWPPPANRATMSWR</sequence>